<evidence type="ECO:0000256" key="1">
    <source>
        <dbReference type="ARBA" id="ARBA00010560"/>
    </source>
</evidence>
<feature type="compositionally biased region" description="Polar residues" evidence="2">
    <location>
        <begin position="617"/>
        <end position="642"/>
    </location>
</feature>
<accession>A0A1I7V307</accession>
<feature type="compositionally biased region" description="Low complexity" evidence="2">
    <location>
        <begin position="1117"/>
        <end position="1130"/>
    </location>
</feature>
<feature type="compositionally biased region" description="Low complexity" evidence="2">
    <location>
        <begin position="100"/>
        <end position="114"/>
    </location>
</feature>
<feature type="compositionally biased region" description="Polar residues" evidence="2">
    <location>
        <begin position="1220"/>
        <end position="1229"/>
    </location>
</feature>
<feature type="compositionally biased region" description="Basic and acidic residues" evidence="2">
    <location>
        <begin position="489"/>
        <end position="498"/>
    </location>
</feature>
<name>A0A1I7V307_9PELO</name>
<evidence type="ECO:0000313" key="3">
    <source>
        <dbReference type="Proteomes" id="UP000095282"/>
    </source>
</evidence>
<feature type="compositionally biased region" description="Polar residues" evidence="2">
    <location>
        <begin position="558"/>
        <end position="581"/>
    </location>
</feature>
<feature type="region of interest" description="Disordered" evidence="2">
    <location>
        <begin position="381"/>
        <end position="400"/>
    </location>
</feature>
<keyword evidence="3" id="KW-1185">Reference proteome</keyword>
<feature type="compositionally biased region" description="Polar residues" evidence="2">
    <location>
        <begin position="499"/>
        <end position="510"/>
    </location>
</feature>
<feature type="compositionally biased region" description="Polar residues" evidence="2">
    <location>
        <begin position="62"/>
        <end position="78"/>
    </location>
</feature>
<feature type="compositionally biased region" description="Polar residues" evidence="2">
    <location>
        <begin position="694"/>
        <end position="706"/>
    </location>
</feature>
<feature type="region of interest" description="Disordered" evidence="2">
    <location>
        <begin position="1777"/>
        <end position="1796"/>
    </location>
</feature>
<feature type="compositionally biased region" description="Polar residues" evidence="2">
    <location>
        <begin position="773"/>
        <end position="782"/>
    </location>
</feature>
<protein>
    <submittedName>
        <fullName evidence="4">PCI domain-containing protein</fullName>
    </submittedName>
</protein>
<feature type="region of interest" description="Disordered" evidence="2">
    <location>
        <begin position="226"/>
        <end position="365"/>
    </location>
</feature>
<evidence type="ECO:0000313" key="4">
    <source>
        <dbReference type="WBParaSite" id="Csp11.Scaffold630.g21877.t1"/>
    </source>
</evidence>
<evidence type="ECO:0000256" key="2">
    <source>
        <dbReference type="SAM" id="MobiDB-lite"/>
    </source>
</evidence>
<comment type="similarity">
    <text evidence="1">Belongs to the round spermatid basic protein 1 family.</text>
</comment>
<dbReference type="InterPro" id="IPR026306">
    <property type="entry name" value="RSBN1/Dpy-2/CEP530"/>
</dbReference>
<feature type="compositionally biased region" description="Basic and acidic residues" evidence="2">
    <location>
        <begin position="1"/>
        <end position="10"/>
    </location>
</feature>
<dbReference type="eggNOG" id="KOG4425">
    <property type="taxonomic scope" value="Eukaryota"/>
</dbReference>
<feature type="compositionally biased region" description="Basic residues" evidence="2">
    <location>
        <begin position="884"/>
        <end position="895"/>
    </location>
</feature>
<proteinExistence type="inferred from homology"/>
<dbReference type="GO" id="GO:0005634">
    <property type="term" value="C:nucleus"/>
    <property type="evidence" value="ECO:0007669"/>
    <property type="project" value="InterPro"/>
</dbReference>
<feature type="compositionally biased region" description="Pro residues" evidence="2">
    <location>
        <begin position="177"/>
        <end position="189"/>
    </location>
</feature>
<feature type="region of interest" description="Disordered" evidence="2">
    <location>
        <begin position="1150"/>
        <end position="1177"/>
    </location>
</feature>
<feature type="compositionally biased region" description="Basic residues" evidence="2">
    <location>
        <begin position="1012"/>
        <end position="1021"/>
    </location>
</feature>
<dbReference type="PANTHER" id="PTHR13354">
    <property type="entry name" value="ROUND SPERMATID BASIC PROTEIN 1"/>
    <property type="match status" value="1"/>
</dbReference>
<feature type="region of interest" description="Disordered" evidence="2">
    <location>
        <begin position="155"/>
        <end position="209"/>
    </location>
</feature>
<dbReference type="WBParaSite" id="Csp11.Scaffold630.g21877.t1">
    <property type="protein sequence ID" value="Csp11.Scaffold630.g21877.t1"/>
    <property type="gene ID" value="Csp11.Scaffold630.g21877"/>
</dbReference>
<sequence>MDHCNGKDSRVNSPDDPIQPTRIPVGPHTPKGTPPASPERPRVGPRTPQSTPPISPERLEQQRQLYSEQQLAQPQSQYEQTYTNFHSGYAYEYHVSYPSYAQQPSTSSAQPSAYNNPYLSREPQPAQTEYYAPHQSYYSTHHHPHYQYAQSGYPVQQMSSSVPAPQQPPTLGMIYTQPPPPVPPPPPRPTTTFQTPEPLPSVGTWSTPQSSSYYYSSDGYMSTSVKRYANGKSSSKTSNSSKPQSSQKSPSSRKTQYDSLVGDPILDVLAGAHETTVKSDHKKKDSGKREHRASISAHSMTHEVSRSNGSSTFETPLHLPPPPPPNLEASNIFVLPPPPLPPKLPSNDVTKTSPKFSNGTSVDSFSRELSNGHALFSPRSVKSNLREISPPPVQDGSFSNGFTPVTPVASKTPVSFNGSTTSNQSASISPIVLANGKSNSVYAQSEKKRCSEEVKAVPDTLLEKKMKYDKDRRKQKEDKHRHHHHYHHVTVEKKKETHNNQQEQIRSNPHNFPESKTGDTSAPKGDQVNEPPAKPVAVRRPLPRIFFRHPEGEPSKAPTESSESPIANPTSVPCSKTQQNQPLQTCKTASETATYVACGATAEYEQTHGAEGEAQTAPHNSLHAQETHSSTSEKTTLQNGFSHASEGKEQSSNKVADSPIMSDHEPAATNIKVSKPLQGAQNGTIVEETKSLHHSTAQSAPSSVEQAQRKDSRPVASKGNHITNGNSKTCLSQRITEYKLRMSMKIKSGSTDQSAHDQSNSEENPVDREDEQANVSVNAPESSENHSDRLEQVAPVESTVLSLYKTEGLSKPVQDTIPMNIVDQQTLSGTVTVDTSSPAVETYLSSVDATIESVVKAFEKPVAKKSEPHLHTMESVFQKPEAAKHKKDRSKKKFERSKNKAQTALEDSNLVIKKEKLSDISSRAQKHSTEPVGAAFVSENLEQASITVQEAVLPIKQEIEHFTTESSTSLNFVVDLDQNGPSTSNPRKRALSQKPIVTKASLKQMPTIPAAKKAKQSKKGKAHDSSSPSQSPPAYPLSSITLPRSAKQEEEIRQRRSASVLRNPEESTEQVMAEEDSQLTIDTSSYRASKEIDQTGDYQNRSKANVERKRENRKRPSTSCTSVTRPSSSSNFAGFSPPLSYSAKAAKSTAVKPSTVVRGSSLHTPNTSDSDHEHTDVKNNKQIHAKAQGNEGGGTQMLMSILEQHRAIRDKSIHPRYSRDSSQYPVSGNNRKHGARMMEDLKNGLNGSDYDDEMDEGMDGDDTTLAGLMYPVKRESGSTPRAMSVVADPFTSRSCMELKRINDDLDETRVCPERRTEILSNILQRQANIGASRNPVVRGAIAYLEQEEADRKARKGNRRIHPDFERSKLAAEKAALNGEFSSKASSRTLKRLTQLNSLPKVSSRFRKFVRVKKHPNGGATILSCDYSVIRKHFNSHDVVTFFRQFNRLGFSEADGVPVFAICVVENGAEELKDLFAAMVNEMPQLQVKVGSLTNKQYIETVRVKDYQENVYSTLESGIFGYGPMMAISLVGAKQEEAGAVFPQLLNSLDNNPFTGPLTPWGDFAETHGMKPETSDDGPILWVRPGEQMVPTDYLKRAGKKEDRGQETARHPNATRLTERREVEFLDRTYCHADQVQDGFGKKSTAAVGVLQAIKRPRREGEVEETRYTDERRILKDVVVFDAASFSDVVKYLQIDLYEPPVAQCTTWIEDSKLNVMRRNGMRYAKLELRDNDMYFLPRNVVHQFRTISACLSIAWHVRLLHYGVSSDIPPTSIDDPEYQCDSDYSDSEDFGDLKLN</sequence>
<feature type="compositionally biased region" description="Polar residues" evidence="2">
    <location>
        <begin position="748"/>
        <end position="763"/>
    </location>
</feature>
<feature type="region of interest" description="Disordered" evidence="2">
    <location>
        <begin position="465"/>
        <end position="581"/>
    </location>
</feature>
<feature type="compositionally biased region" description="Polar residues" evidence="2">
    <location>
        <begin position="720"/>
        <end position="730"/>
    </location>
</feature>
<feature type="region of interest" description="Disordered" evidence="2">
    <location>
        <begin position="690"/>
        <end position="730"/>
    </location>
</feature>
<feature type="region of interest" description="Disordered" evidence="2">
    <location>
        <begin position="977"/>
        <end position="1135"/>
    </location>
</feature>
<feature type="region of interest" description="Disordered" evidence="2">
    <location>
        <begin position="100"/>
        <end position="121"/>
    </location>
</feature>
<feature type="compositionally biased region" description="Basic and acidic residues" evidence="2">
    <location>
        <begin position="465"/>
        <end position="478"/>
    </location>
</feature>
<feature type="region of interest" description="Disordered" evidence="2">
    <location>
        <begin position="1"/>
        <end position="78"/>
    </location>
</feature>
<feature type="compositionally biased region" description="Pro residues" evidence="2">
    <location>
        <begin position="335"/>
        <end position="344"/>
    </location>
</feature>
<dbReference type="PANTHER" id="PTHR13354:SF11">
    <property type="entry name" value="LYSINE-SPECIFIC DEMETHYLASE 9"/>
    <property type="match status" value="1"/>
</dbReference>
<feature type="region of interest" description="Disordered" evidence="2">
    <location>
        <begin position="1213"/>
        <end position="1232"/>
    </location>
</feature>
<feature type="compositionally biased region" description="Polar residues" evidence="2">
    <location>
        <begin position="347"/>
        <end position="365"/>
    </location>
</feature>
<organism evidence="3 4">
    <name type="scientific">Caenorhabditis tropicalis</name>
    <dbReference type="NCBI Taxonomy" id="1561998"/>
    <lineage>
        <taxon>Eukaryota</taxon>
        <taxon>Metazoa</taxon>
        <taxon>Ecdysozoa</taxon>
        <taxon>Nematoda</taxon>
        <taxon>Chromadorea</taxon>
        <taxon>Rhabditida</taxon>
        <taxon>Rhabditina</taxon>
        <taxon>Rhabditomorpha</taxon>
        <taxon>Rhabditoidea</taxon>
        <taxon>Rhabditidae</taxon>
        <taxon>Peloderinae</taxon>
        <taxon>Caenorhabditis</taxon>
    </lineage>
</organism>
<feature type="compositionally biased region" description="Polar residues" evidence="2">
    <location>
        <begin position="1157"/>
        <end position="1168"/>
    </location>
</feature>
<feature type="compositionally biased region" description="Basic residues" evidence="2">
    <location>
        <begin position="479"/>
        <end position="488"/>
    </location>
</feature>
<feature type="compositionally biased region" description="Acidic residues" evidence="2">
    <location>
        <begin position="1066"/>
        <end position="1077"/>
    </location>
</feature>
<feature type="region of interest" description="Disordered" evidence="2">
    <location>
        <begin position="607"/>
        <end position="662"/>
    </location>
</feature>
<dbReference type="Proteomes" id="UP000095282">
    <property type="component" value="Unplaced"/>
</dbReference>
<dbReference type="STRING" id="1561998.A0A1I7V307"/>
<feature type="compositionally biased region" description="Polar residues" evidence="2">
    <location>
        <begin position="1078"/>
        <end position="1087"/>
    </location>
</feature>
<reference evidence="4" key="1">
    <citation type="submission" date="2016-11" db="UniProtKB">
        <authorList>
            <consortium name="WormBaseParasite"/>
        </authorList>
    </citation>
    <scope>IDENTIFICATION</scope>
</reference>
<feature type="compositionally biased region" description="Polar residues" evidence="2">
    <location>
        <begin position="155"/>
        <end position="164"/>
    </location>
</feature>
<feature type="compositionally biased region" description="Acidic residues" evidence="2">
    <location>
        <begin position="1777"/>
        <end position="1790"/>
    </location>
</feature>
<feature type="region of interest" description="Disordered" evidence="2">
    <location>
        <begin position="869"/>
        <end position="907"/>
    </location>
</feature>
<feature type="compositionally biased region" description="Low complexity" evidence="2">
    <location>
        <begin position="232"/>
        <end position="254"/>
    </location>
</feature>
<feature type="region of interest" description="Disordered" evidence="2">
    <location>
        <begin position="746"/>
        <end position="791"/>
    </location>
</feature>